<dbReference type="InterPro" id="IPR050879">
    <property type="entry name" value="Acyltransferase_3"/>
</dbReference>
<dbReference type="EMBL" id="BAAARW010000039">
    <property type="protein sequence ID" value="GAA2452348.1"/>
    <property type="molecule type" value="Genomic_DNA"/>
</dbReference>
<gene>
    <name evidence="4" type="ORF">GCM10010191_83300</name>
</gene>
<feature type="transmembrane region" description="Helical" evidence="2">
    <location>
        <begin position="182"/>
        <end position="202"/>
    </location>
</feature>
<feature type="transmembrane region" description="Helical" evidence="2">
    <location>
        <begin position="234"/>
        <end position="253"/>
    </location>
</feature>
<feature type="compositionally biased region" description="Basic and acidic residues" evidence="1">
    <location>
        <begin position="431"/>
        <end position="447"/>
    </location>
</feature>
<feature type="transmembrane region" description="Helical" evidence="2">
    <location>
        <begin position="99"/>
        <end position="121"/>
    </location>
</feature>
<dbReference type="Pfam" id="PF01757">
    <property type="entry name" value="Acyl_transf_3"/>
    <property type="match status" value="1"/>
</dbReference>
<keyword evidence="4" id="KW-0808">Transferase</keyword>
<keyword evidence="2" id="KW-0812">Transmembrane</keyword>
<feature type="transmembrane region" description="Helical" evidence="2">
    <location>
        <begin position="208"/>
        <end position="227"/>
    </location>
</feature>
<sequence length="461" mass="48657">MVPDPSPGSDGPGGPVPPAIGAERLGWLDALRGIAAIVVALHHGCYNYLPQFRHEILQWLDPGSVGVLLFFLVSGYIIPASLERTGSLRRFWISRLFRIYPLLIAVLTATLLLGVTGLSPLRQGLGESSEPLGAVLAHLTMMQDLLAVPSALNVLWTLSYEMVFYLLVVALFALGRLDRHSAGIATALAVAALGLGAVLPTAVLSSRLGVTTVAVTTALVMTAAIALACSSRAWIARTGALLGGALAVVLVLANARIEAWEGLALLGVMFAGTAIHRAERGQISARAAAVAVAAVLTAAIGGGLWNLTVYAPGQTEAVLKRSWVIGIAVTALLFAAGMALRHRRTPRRLTRLGMISFSVYLVHPVLLTISDLTIGRPRTDAPLLLVPYLLAVLIVSHLTYRCVEAPLQRLGRRLARRTAPVRPPVLPAAGRGEDGKDTSGPSEREKPGSPPGGDRATRITR</sequence>
<organism evidence="4 5">
    <name type="scientific">Actinomadura vinacea</name>
    <dbReference type="NCBI Taxonomy" id="115336"/>
    <lineage>
        <taxon>Bacteria</taxon>
        <taxon>Bacillati</taxon>
        <taxon>Actinomycetota</taxon>
        <taxon>Actinomycetes</taxon>
        <taxon>Streptosporangiales</taxon>
        <taxon>Thermomonosporaceae</taxon>
        <taxon>Actinomadura</taxon>
    </lineage>
</organism>
<keyword evidence="2" id="KW-1133">Transmembrane helix</keyword>
<dbReference type="GO" id="GO:0016746">
    <property type="term" value="F:acyltransferase activity"/>
    <property type="evidence" value="ECO:0007669"/>
    <property type="project" value="UniProtKB-KW"/>
</dbReference>
<dbReference type="RefSeq" id="WP_344596887.1">
    <property type="nucleotide sequence ID" value="NZ_BAAARW010000039.1"/>
</dbReference>
<comment type="caution">
    <text evidence="4">The sequence shown here is derived from an EMBL/GenBank/DDBJ whole genome shotgun (WGS) entry which is preliminary data.</text>
</comment>
<protein>
    <submittedName>
        <fullName evidence="4">Acyltransferase</fullName>
    </submittedName>
</protein>
<evidence type="ECO:0000313" key="5">
    <source>
        <dbReference type="Proteomes" id="UP001501231"/>
    </source>
</evidence>
<feature type="transmembrane region" description="Helical" evidence="2">
    <location>
        <begin position="352"/>
        <end position="369"/>
    </location>
</feature>
<feature type="transmembrane region" description="Helical" evidence="2">
    <location>
        <begin position="381"/>
        <end position="403"/>
    </location>
</feature>
<feature type="transmembrane region" description="Helical" evidence="2">
    <location>
        <begin position="259"/>
        <end position="275"/>
    </location>
</feature>
<dbReference type="InterPro" id="IPR002656">
    <property type="entry name" value="Acyl_transf_3_dom"/>
</dbReference>
<evidence type="ECO:0000256" key="2">
    <source>
        <dbReference type="SAM" id="Phobius"/>
    </source>
</evidence>
<feature type="region of interest" description="Disordered" evidence="1">
    <location>
        <begin position="421"/>
        <end position="461"/>
    </location>
</feature>
<name>A0ABN3K8V1_9ACTN</name>
<feature type="transmembrane region" description="Helical" evidence="2">
    <location>
        <begin position="287"/>
        <end position="311"/>
    </location>
</feature>
<keyword evidence="5" id="KW-1185">Reference proteome</keyword>
<evidence type="ECO:0000259" key="3">
    <source>
        <dbReference type="Pfam" id="PF01757"/>
    </source>
</evidence>
<dbReference type="Proteomes" id="UP001501231">
    <property type="component" value="Unassembled WGS sequence"/>
</dbReference>
<feature type="transmembrane region" description="Helical" evidence="2">
    <location>
        <begin position="323"/>
        <end position="340"/>
    </location>
</feature>
<feature type="domain" description="Acyltransferase 3" evidence="3">
    <location>
        <begin position="26"/>
        <end position="400"/>
    </location>
</feature>
<dbReference type="PANTHER" id="PTHR23028">
    <property type="entry name" value="ACETYLTRANSFERASE"/>
    <property type="match status" value="1"/>
</dbReference>
<evidence type="ECO:0000313" key="4">
    <source>
        <dbReference type="EMBL" id="GAA2452348.1"/>
    </source>
</evidence>
<proteinExistence type="predicted"/>
<keyword evidence="4" id="KW-0012">Acyltransferase</keyword>
<keyword evidence="2" id="KW-0472">Membrane</keyword>
<reference evidence="4 5" key="1">
    <citation type="journal article" date="2019" name="Int. J. Syst. Evol. Microbiol.">
        <title>The Global Catalogue of Microorganisms (GCM) 10K type strain sequencing project: providing services to taxonomists for standard genome sequencing and annotation.</title>
        <authorList>
            <consortium name="The Broad Institute Genomics Platform"/>
            <consortium name="The Broad Institute Genome Sequencing Center for Infectious Disease"/>
            <person name="Wu L."/>
            <person name="Ma J."/>
        </authorList>
    </citation>
    <scope>NUCLEOTIDE SEQUENCE [LARGE SCALE GENOMIC DNA]</scope>
    <source>
        <strain evidence="4 5">JCM 3325</strain>
    </source>
</reference>
<accession>A0ABN3K8V1</accession>
<evidence type="ECO:0000256" key="1">
    <source>
        <dbReference type="SAM" id="MobiDB-lite"/>
    </source>
</evidence>
<feature type="transmembrane region" description="Helical" evidence="2">
    <location>
        <begin position="154"/>
        <end position="175"/>
    </location>
</feature>
<dbReference type="PANTHER" id="PTHR23028:SF53">
    <property type="entry name" value="ACYL_TRANSF_3 DOMAIN-CONTAINING PROTEIN"/>
    <property type="match status" value="1"/>
</dbReference>
<feature type="transmembrane region" description="Helical" evidence="2">
    <location>
        <begin position="56"/>
        <end position="78"/>
    </location>
</feature>